<dbReference type="Proteomes" id="UP000029736">
    <property type="component" value="Unassembled WGS sequence"/>
</dbReference>
<organism evidence="1 2">
    <name type="scientific">Phaeodactylibacter xiamenensis</name>
    <dbReference type="NCBI Taxonomy" id="1524460"/>
    <lineage>
        <taxon>Bacteria</taxon>
        <taxon>Pseudomonadati</taxon>
        <taxon>Bacteroidota</taxon>
        <taxon>Saprospiria</taxon>
        <taxon>Saprospirales</taxon>
        <taxon>Haliscomenobacteraceae</taxon>
        <taxon>Phaeodactylibacter</taxon>
    </lineage>
</organism>
<evidence type="ECO:0000313" key="2">
    <source>
        <dbReference type="Proteomes" id="UP000029736"/>
    </source>
</evidence>
<gene>
    <name evidence="1" type="ORF">IX84_03310</name>
</gene>
<protein>
    <submittedName>
        <fullName evidence="1">Uncharacterized protein</fullName>
    </submittedName>
</protein>
<keyword evidence="2" id="KW-1185">Reference proteome</keyword>
<evidence type="ECO:0000313" key="1">
    <source>
        <dbReference type="EMBL" id="KGE89357.1"/>
    </source>
</evidence>
<dbReference type="EMBL" id="JPOS01000010">
    <property type="protein sequence ID" value="KGE89357.1"/>
    <property type="molecule type" value="Genomic_DNA"/>
</dbReference>
<comment type="caution">
    <text evidence="1">The sequence shown here is derived from an EMBL/GenBank/DDBJ whole genome shotgun (WGS) entry which is preliminary data.</text>
</comment>
<accession>A0A098SEI4</accession>
<dbReference type="AlphaFoldDB" id="A0A098SEI4"/>
<sequence length="152" mass="17263">MAALSLSLSQIQPNQAQPGCAAKVNAMIISDSKTIRDIQAEFHRTFPGLKIEFYKQAHESGQGSPVKERIDADLKLKFVREVHNKEDFEIDPSMTVASFEQLMADRFGLNVQVFRKSGNLWMQTTSTDHWALREQNRKGASSESHYNEKHNV</sequence>
<reference evidence="1 2" key="1">
    <citation type="journal article" date="2014" name="Int. J. Syst. Evol. Microbiol.">
        <title>Phaeodactylibacter xiamenensis gen. nov., sp. nov., a member of the family Saprospiraceae isolated from the marine alga Phaeodactylum tricornutum.</title>
        <authorList>
            <person name="Chen Z.Jr."/>
            <person name="Lei X."/>
            <person name="Lai Q."/>
            <person name="Li Y."/>
            <person name="Zhang B."/>
            <person name="Zhang J."/>
            <person name="Zhang H."/>
            <person name="Yang L."/>
            <person name="Zheng W."/>
            <person name="Tian Y."/>
            <person name="Yu Z."/>
            <person name="Xu H.Jr."/>
            <person name="Zheng T."/>
        </authorList>
    </citation>
    <scope>NUCLEOTIDE SEQUENCE [LARGE SCALE GENOMIC DNA]</scope>
    <source>
        <strain evidence="1 2">KD52</strain>
    </source>
</reference>
<proteinExistence type="predicted"/>
<dbReference type="RefSeq" id="WP_044216465.1">
    <property type="nucleotide sequence ID" value="NZ_CAKZLC010000139.1"/>
</dbReference>
<dbReference type="STRING" id="1524460.IX84_03310"/>
<name>A0A098SEI4_9BACT</name>